<evidence type="ECO:0000313" key="1">
    <source>
        <dbReference type="EMBL" id="QBZ70629.1"/>
    </source>
</evidence>
<reference evidence="1 2" key="1">
    <citation type="submission" date="2019-03" db="EMBL/GenBank/DDBJ databases">
        <authorList>
            <person name="Kim S.G."/>
            <person name="Park S.C."/>
        </authorList>
    </citation>
    <scope>NUCLEOTIDE SEQUENCE [LARGE SCALE GENOMIC DNA]</scope>
</reference>
<dbReference type="Proteomes" id="UP000297195">
    <property type="component" value="Segment"/>
</dbReference>
<sequence length="179" mass="20442">MASEFKYLKFGLAPIALDVVGKGNAEQVFKSFLASYDNFQLINDSQAHAEVFAMAKRYIGANFRNWLIVNFRNGGGARKELARKIVGFINGRISGRMVISQIKIDFNRIQNLSVKGEPITSSVIYDEYDSARDKWLIEDVDFSTIEDRHMYDFFALIGPELTAKFCLSMDGIFYDHKRD</sequence>
<evidence type="ECO:0000313" key="2">
    <source>
        <dbReference type="Proteomes" id="UP000297195"/>
    </source>
</evidence>
<organism evidence="1 2">
    <name type="scientific">Edwardsiella phage pEt-SU</name>
    <dbReference type="NCBI Taxonomy" id="2562142"/>
    <lineage>
        <taxon>Viruses</taxon>
        <taxon>Duplodnaviria</taxon>
        <taxon>Heunggongvirae</taxon>
        <taxon>Uroviricota</taxon>
        <taxon>Caudoviricetes</taxon>
        <taxon>Chimalliviridae</taxon>
        <taxon>Petsuvirus</taxon>
        <taxon>Petsuvirus pEtSU</taxon>
    </lineage>
</organism>
<proteinExistence type="predicted"/>
<dbReference type="EMBL" id="MK689364">
    <property type="protein sequence ID" value="QBZ70629.1"/>
    <property type="molecule type" value="Genomic_DNA"/>
</dbReference>
<gene>
    <name evidence="1" type="ORF">pETSU_048</name>
</gene>
<keyword evidence="2" id="KW-1185">Reference proteome</keyword>
<protein>
    <submittedName>
        <fullName evidence="1">Uncharacterized protein</fullName>
    </submittedName>
</protein>
<accession>A0A4D6DY67</accession>
<name>A0A4D6DY67_9CAUD</name>